<dbReference type="PANTHER" id="PTHR13887">
    <property type="entry name" value="GLUTATHIONE S-TRANSFERASE KAPPA"/>
    <property type="match status" value="1"/>
</dbReference>
<gene>
    <name evidence="2" type="ORF">EV356DRAFT_470109</name>
</gene>
<dbReference type="Gene3D" id="3.40.30.10">
    <property type="entry name" value="Glutaredoxin"/>
    <property type="match status" value="1"/>
</dbReference>
<dbReference type="EMBL" id="ML991816">
    <property type="protein sequence ID" value="KAF2232334.1"/>
    <property type="molecule type" value="Genomic_DNA"/>
</dbReference>
<accession>A0A6A6H2M2</accession>
<evidence type="ECO:0000313" key="2">
    <source>
        <dbReference type="EMBL" id="KAF2232334.1"/>
    </source>
</evidence>
<name>A0A6A6H2M2_VIRVR</name>
<dbReference type="AlphaFoldDB" id="A0A6A6H2M2"/>
<dbReference type="InterPro" id="IPR001853">
    <property type="entry name" value="DSBA-like_thioredoxin_dom"/>
</dbReference>
<dbReference type="SUPFAM" id="SSF52833">
    <property type="entry name" value="Thioredoxin-like"/>
    <property type="match status" value="1"/>
</dbReference>
<evidence type="ECO:0000313" key="3">
    <source>
        <dbReference type="Proteomes" id="UP000800092"/>
    </source>
</evidence>
<sequence length="227" mass="25408">MTNFDIKITSDTICPWCYIGYRRLQKGISLFQKTYPGAKKDTFTIHWAPYYLRPDASSISVPFEERLSSRVSADQAQKFKDIMFRTGVGEGISFKFGSRLGNTRDSHRLIAMAGKEGTNIQTRLMEELFKGHFEEEQDITSHEFLVQAGKAAGLGEDFVRTGLNDDKCGREVDEEAQAAARDGVKGVPHFSINTHHKMGGAQDASEWMEVFTAIKEGEGSTQNVEKP</sequence>
<dbReference type="GO" id="GO:0016491">
    <property type="term" value="F:oxidoreductase activity"/>
    <property type="evidence" value="ECO:0007669"/>
    <property type="project" value="InterPro"/>
</dbReference>
<dbReference type="Proteomes" id="UP000800092">
    <property type="component" value="Unassembled WGS sequence"/>
</dbReference>
<dbReference type="PANTHER" id="PTHR13887:SF41">
    <property type="entry name" value="THIOREDOXIN SUPERFAMILY PROTEIN"/>
    <property type="match status" value="1"/>
</dbReference>
<dbReference type="OrthoDB" id="1930760at2759"/>
<dbReference type="InterPro" id="IPR036249">
    <property type="entry name" value="Thioredoxin-like_sf"/>
</dbReference>
<dbReference type="CDD" id="cd03024">
    <property type="entry name" value="DsbA_FrnE"/>
    <property type="match status" value="1"/>
</dbReference>
<keyword evidence="3" id="KW-1185">Reference proteome</keyword>
<proteinExistence type="predicted"/>
<evidence type="ECO:0000259" key="1">
    <source>
        <dbReference type="Pfam" id="PF01323"/>
    </source>
</evidence>
<protein>
    <submittedName>
        <fullName evidence="2">DSBA oxidoreductase</fullName>
    </submittedName>
</protein>
<organism evidence="2 3">
    <name type="scientific">Viridothelium virens</name>
    <name type="common">Speckled blister lichen</name>
    <name type="synonym">Trypethelium virens</name>
    <dbReference type="NCBI Taxonomy" id="1048519"/>
    <lineage>
        <taxon>Eukaryota</taxon>
        <taxon>Fungi</taxon>
        <taxon>Dikarya</taxon>
        <taxon>Ascomycota</taxon>
        <taxon>Pezizomycotina</taxon>
        <taxon>Dothideomycetes</taxon>
        <taxon>Dothideomycetes incertae sedis</taxon>
        <taxon>Trypetheliales</taxon>
        <taxon>Trypetheliaceae</taxon>
        <taxon>Viridothelium</taxon>
    </lineage>
</organism>
<dbReference type="Pfam" id="PF01323">
    <property type="entry name" value="DSBA"/>
    <property type="match status" value="1"/>
</dbReference>
<feature type="domain" description="DSBA-like thioredoxin" evidence="1">
    <location>
        <begin position="6"/>
        <end position="203"/>
    </location>
</feature>
<reference evidence="2" key="1">
    <citation type="journal article" date="2020" name="Stud. Mycol.">
        <title>101 Dothideomycetes genomes: a test case for predicting lifestyles and emergence of pathogens.</title>
        <authorList>
            <person name="Haridas S."/>
            <person name="Albert R."/>
            <person name="Binder M."/>
            <person name="Bloem J."/>
            <person name="Labutti K."/>
            <person name="Salamov A."/>
            <person name="Andreopoulos B."/>
            <person name="Baker S."/>
            <person name="Barry K."/>
            <person name="Bills G."/>
            <person name="Bluhm B."/>
            <person name="Cannon C."/>
            <person name="Castanera R."/>
            <person name="Culley D."/>
            <person name="Daum C."/>
            <person name="Ezra D."/>
            <person name="Gonzalez J."/>
            <person name="Henrissat B."/>
            <person name="Kuo A."/>
            <person name="Liang C."/>
            <person name="Lipzen A."/>
            <person name="Lutzoni F."/>
            <person name="Magnuson J."/>
            <person name="Mondo S."/>
            <person name="Nolan M."/>
            <person name="Ohm R."/>
            <person name="Pangilinan J."/>
            <person name="Park H.-J."/>
            <person name="Ramirez L."/>
            <person name="Alfaro M."/>
            <person name="Sun H."/>
            <person name="Tritt A."/>
            <person name="Yoshinaga Y."/>
            <person name="Zwiers L.-H."/>
            <person name="Turgeon B."/>
            <person name="Goodwin S."/>
            <person name="Spatafora J."/>
            <person name="Crous P."/>
            <person name="Grigoriev I."/>
        </authorList>
    </citation>
    <scope>NUCLEOTIDE SEQUENCE</scope>
    <source>
        <strain evidence="2">Tuck. ex Michener</strain>
    </source>
</reference>